<dbReference type="OrthoDB" id="2056249at2"/>
<dbReference type="SUPFAM" id="SSF82919">
    <property type="entry name" value="Zn-finger domain of Sec23/24"/>
    <property type="match status" value="1"/>
</dbReference>
<dbReference type="InterPro" id="IPR036174">
    <property type="entry name" value="Znf_Sec23_Sec24_sf"/>
</dbReference>
<sequence>MSFWDLLSEISDTIDVSSSTNERFPDIDWWCDHCGAHLNDQTEFDDHKYTWKCTECGFKSSISKDNIFD</sequence>
<dbReference type="GO" id="GO:0030127">
    <property type="term" value="C:COPII vesicle coat"/>
    <property type="evidence" value="ECO:0007669"/>
    <property type="project" value="InterPro"/>
</dbReference>
<dbReference type="GO" id="GO:0008270">
    <property type="term" value="F:zinc ion binding"/>
    <property type="evidence" value="ECO:0007669"/>
    <property type="project" value="InterPro"/>
</dbReference>
<protein>
    <submittedName>
        <fullName evidence="2">Sec23/Sec24 zinc finger-containing protein</fullName>
    </submittedName>
</protein>
<dbReference type="AlphaFoldDB" id="A0A7X1Z9J9"/>
<name>A0A7X1Z9J9_9LACT</name>
<proteinExistence type="predicted"/>
<evidence type="ECO:0000313" key="2">
    <source>
        <dbReference type="EMBL" id="MQW39739.1"/>
    </source>
</evidence>
<reference evidence="2 3" key="1">
    <citation type="submission" date="2019-10" db="EMBL/GenBank/DDBJ databases">
        <authorList>
            <person name="Dong K."/>
        </authorList>
    </citation>
    <scope>NUCLEOTIDE SEQUENCE [LARGE SCALE GENOMIC DNA]</scope>
    <source>
        <strain evidence="2 3">DSM 28960</strain>
    </source>
</reference>
<gene>
    <name evidence="2" type="ORF">GHI93_07350</name>
</gene>
<feature type="domain" description="Zinc finger Sec23/Sec24-type" evidence="1">
    <location>
        <begin position="31"/>
        <end position="63"/>
    </location>
</feature>
<dbReference type="EMBL" id="WITJ01000009">
    <property type="protein sequence ID" value="MQW39739.1"/>
    <property type="molecule type" value="Genomic_DNA"/>
</dbReference>
<dbReference type="GO" id="GO:0006888">
    <property type="term" value="P:endoplasmic reticulum to Golgi vesicle-mediated transport"/>
    <property type="evidence" value="ECO:0007669"/>
    <property type="project" value="InterPro"/>
</dbReference>
<dbReference type="Proteomes" id="UP000439550">
    <property type="component" value="Unassembled WGS sequence"/>
</dbReference>
<dbReference type="Pfam" id="PF04810">
    <property type="entry name" value="zf-Sec23_Sec24"/>
    <property type="match status" value="1"/>
</dbReference>
<organism evidence="2 3">
    <name type="scientific">Lactococcus hircilactis</name>
    <dbReference type="NCBI Taxonomy" id="1494462"/>
    <lineage>
        <taxon>Bacteria</taxon>
        <taxon>Bacillati</taxon>
        <taxon>Bacillota</taxon>
        <taxon>Bacilli</taxon>
        <taxon>Lactobacillales</taxon>
        <taxon>Streptococcaceae</taxon>
        <taxon>Lactococcus</taxon>
    </lineage>
</organism>
<dbReference type="GO" id="GO:0006886">
    <property type="term" value="P:intracellular protein transport"/>
    <property type="evidence" value="ECO:0007669"/>
    <property type="project" value="InterPro"/>
</dbReference>
<accession>A0A7X1Z9J9</accession>
<dbReference type="InterPro" id="IPR006895">
    <property type="entry name" value="Znf_Sec23_Sec24"/>
</dbReference>
<evidence type="ECO:0000259" key="1">
    <source>
        <dbReference type="Pfam" id="PF04810"/>
    </source>
</evidence>
<dbReference type="RefSeq" id="WP_153496409.1">
    <property type="nucleotide sequence ID" value="NZ_CAXYUY010000008.1"/>
</dbReference>
<keyword evidence="3" id="KW-1185">Reference proteome</keyword>
<comment type="caution">
    <text evidence="2">The sequence shown here is derived from an EMBL/GenBank/DDBJ whole genome shotgun (WGS) entry which is preliminary data.</text>
</comment>
<evidence type="ECO:0000313" key="3">
    <source>
        <dbReference type="Proteomes" id="UP000439550"/>
    </source>
</evidence>